<evidence type="ECO:0000313" key="2">
    <source>
        <dbReference type="Proteomes" id="UP001273209"/>
    </source>
</evidence>
<protein>
    <submittedName>
        <fullName evidence="1">Uncharacterized protein</fullName>
    </submittedName>
</protein>
<dbReference type="Proteomes" id="UP001273209">
    <property type="component" value="Unassembled WGS sequence"/>
</dbReference>
<sequence length="250" mass="27258">MAALVAGPPLIPALERALGIRSFSESRELYNSLRDDAHQPPVASEHLQNLAALFVRYNAQNALGVHLIHGHFKIPEDTILLGADFQEPKGRWAKVTQVETIDPATVHGHMFVLRKDGVCAYEYQDGTMPDLSAVGEGFLEGFANYLTMNDLQDLIGLQVLSGCGDHSMSELILDEGTVMLESSALKGCTPSRITGWKFEVNHGNPRVCQANETHSKMKTGNHKVFNAGKPLPKLESVDDLKMALTDAGVI</sequence>
<comment type="caution">
    <text evidence="1">The sequence shown here is derived from an EMBL/GenBank/DDBJ whole genome shotgun (WGS) entry which is preliminary data.</text>
</comment>
<dbReference type="AlphaFoldDB" id="A0AAE1IFL0"/>
<dbReference type="RefSeq" id="XP_062757121.1">
    <property type="nucleotide sequence ID" value="XM_062898468.1"/>
</dbReference>
<gene>
    <name evidence="1" type="ORF">Triagg1_4101</name>
</gene>
<proteinExistence type="predicted"/>
<dbReference type="EMBL" id="JAWRVG010000012">
    <property type="protein sequence ID" value="KAK4077134.1"/>
    <property type="molecule type" value="Genomic_DNA"/>
</dbReference>
<organism evidence="1 2">
    <name type="scientific">Trichoderma aggressivum f. europaeum</name>
    <dbReference type="NCBI Taxonomy" id="173218"/>
    <lineage>
        <taxon>Eukaryota</taxon>
        <taxon>Fungi</taxon>
        <taxon>Dikarya</taxon>
        <taxon>Ascomycota</taxon>
        <taxon>Pezizomycotina</taxon>
        <taxon>Sordariomycetes</taxon>
        <taxon>Hypocreomycetidae</taxon>
        <taxon>Hypocreales</taxon>
        <taxon>Hypocreaceae</taxon>
        <taxon>Trichoderma</taxon>
    </lineage>
</organism>
<accession>A0AAE1IFL0</accession>
<name>A0AAE1IFL0_9HYPO</name>
<dbReference type="GeneID" id="87918373"/>
<keyword evidence="2" id="KW-1185">Reference proteome</keyword>
<reference evidence="1" key="1">
    <citation type="submission" date="2023-11" db="EMBL/GenBank/DDBJ databases">
        <title>The genome sequences of three competitors of mushroom-forming fungi.</title>
        <authorList>
            <person name="Beijen E."/>
            <person name="Ohm R.A."/>
        </authorList>
    </citation>
    <scope>NUCLEOTIDE SEQUENCE</scope>
    <source>
        <strain evidence="1">CBS 100526</strain>
    </source>
</reference>
<evidence type="ECO:0000313" key="1">
    <source>
        <dbReference type="EMBL" id="KAK4077134.1"/>
    </source>
</evidence>